<dbReference type="InterPro" id="IPR029058">
    <property type="entry name" value="AB_hydrolase_fold"/>
</dbReference>
<feature type="domain" description="Fungal lipase-type" evidence="9">
    <location>
        <begin position="215"/>
        <end position="372"/>
    </location>
</feature>
<dbReference type="InterPro" id="IPR002921">
    <property type="entry name" value="Fungal_lipase-type"/>
</dbReference>
<keyword evidence="3" id="KW-0150">Chloroplast</keyword>
<comment type="subcellular location">
    <subcellularLocation>
        <location evidence="1">Plastid</location>
        <location evidence="1">Chloroplast</location>
    </subcellularLocation>
</comment>
<organism evidence="10 11">
    <name type="scientific">Coffea arabica</name>
    <name type="common">Arabian coffee</name>
    <dbReference type="NCBI Taxonomy" id="13443"/>
    <lineage>
        <taxon>Eukaryota</taxon>
        <taxon>Viridiplantae</taxon>
        <taxon>Streptophyta</taxon>
        <taxon>Embryophyta</taxon>
        <taxon>Tracheophyta</taxon>
        <taxon>Spermatophyta</taxon>
        <taxon>Magnoliopsida</taxon>
        <taxon>eudicotyledons</taxon>
        <taxon>Gunneridae</taxon>
        <taxon>Pentapetalae</taxon>
        <taxon>asterids</taxon>
        <taxon>lamiids</taxon>
        <taxon>Gentianales</taxon>
        <taxon>Rubiaceae</taxon>
        <taxon>Ixoroideae</taxon>
        <taxon>Gardenieae complex</taxon>
        <taxon>Bertiereae - Coffeeae clade</taxon>
        <taxon>Coffeeae</taxon>
        <taxon>Coffea</taxon>
    </lineage>
</organism>
<evidence type="ECO:0000313" key="11">
    <source>
        <dbReference type="RefSeq" id="XP_071940529.1"/>
    </source>
</evidence>
<dbReference type="PANTHER" id="PTHR31403">
    <property type="entry name" value="PHOSPHOLIPASE A1-IBETA2, CHLOROPLASTIC"/>
    <property type="match status" value="1"/>
</dbReference>
<name>A0ABM4X927_COFAR</name>
<evidence type="ECO:0000256" key="2">
    <source>
        <dbReference type="ARBA" id="ARBA00010701"/>
    </source>
</evidence>
<dbReference type="Proteomes" id="UP001652660">
    <property type="component" value="Chromosome 3e"/>
</dbReference>
<keyword evidence="6" id="KW-0809">Transit peptide</keyword>
<dbReference type="PANTHER" id="PTHR31403:SF53">
    <property type="entry name" value="PHOSPHOLIPASE A1-IGAMMA2, CHLOROPLASTIC-LIKE"/>
    <property type="match status" value="1"/>
</dbReference>
<keyword evidence="5" id="KW-0378">Hydrolase</keyword>
<comment type="similarity">
    <text evidence="2">Belongs to the AB hydrolase superfamily. Lipase family.</text>
</comment>
<dbReference type="Pfam" id="PF01764">
    <property type="entry name" value="Lipase_3"/>
    <property type="match status" value="1"/>
</dbReference>
<evidence type="ECO:0000313" key="10">
    <source>
        <dbReference type="Proteomes" id="UP001652660"/>
    </source>
</evidence>
<evidence type="ECO:0000256" key="6">
    <source>
        <dbReference type="ARBA" id="ARBA00022946"/>
    </source>
</evidence>
<evidence type="ECO:0000256" key="5">
    <source>
        <dbReference type="ARBA" id="ARBA00022801"/>
    </source>
</evidence>
<dbReference type="CDD" id="cd00519">
    <property type="entry name" value="Lipase_3"/>
    <property type="match status" value="1"/>
</dbReference>
<keyword evidence="10" id="KW-1185">Reference proteome</keyword>
<keyword evidence="8" id="KW-0443">Lipid metabolism</keyword>
<gene>
    <name evidence="11" type="primary">LOC140038873</name>
</gene>
<protein>
    <submittedName>
        <fullName evidence="11">Phospholipase A1-Igamma1, chloroplastic-like</fullName>
    </submittedName>
</protein>
<sequence length="516" mass="59157">MAIPLQKIRLSLKEHKQETIISTTPCNWSRNSFFPGVVGRGSARKSLVTTKVVPKNDSPIRVSDSERMKAKEGDEERVALTKEPKRKLADAWREIHGQNDWAGMLDPLDPLLRAELMRYGDMAQACYDAYEFDPYSKYCGSCKVKPSMFFENLGWNKCGYEVTSYIYSTYNVNFPKFFNVSLNPDGWSHSANWIGYVAVSNEEYSKYLGRRDIMIAWRGTVTNAEKIADLMDFQNPTTYHTIPSRDPTIKVEAGFLDLYAGRNVDCQYCKYSAREQVLAEVKRLKELYPGEELSITITGHSLGSALATLNAYDIAEIGLDVMEDGRVIPVTVFSFSGPRVGNARFKERLEGLGVKILRIFNVHDQVPKVPGIFLNELVPKVLQQLGGWLPWCYFHVGEELPLNHENSPFLKDESNLVFFHNLEVLLHLLDGYHGKGRRFWLAGGRDIALVNKTTDFLKRDFLIPPNWWETNNRMLFKNHLGQWVMPEQHDLEIHTPSEDVQHHLQQLNLACHAQWH</sequence>
<evidence type="ECO:0000256" key="3">
    <source>
        <dbReference type="ARBA" id="ARBA00022528"/>
    </source>
</evidence>
<proteinExistence type="inferred from homology"/>
<dbReference type="Gene3D" id="3.40.50.1820">
    <property type="entry name" value="alpha/beta hydrolase"/>
    <property type="match status" value="1"/>
</dbReference>
<evidence type="ECO:0000259" key="9">
    <source>
        <dbReference type="Pfam" id="PF01764"/>
    </source>
</evidence>
<reference evidence="11" key="1">
    <citation type="submission" date="2025-08" db="UniProtKB">
        <authorList>
            <consortium name="RefSeq"/>
        </authorList>
    </citation>
    <scope>IDENTIFICATION</scope>
    <source>
        <tissue evidence="11">Leaves</tissue>
    </source>
</reference>
<evidence type="ECO:0000256" key="8">
    <source>
        <dbReference type="ARBA" id="ARBA00023098"/>
    </source>
</evidence>
<evidence type="ECO:0000256" key="7">
    <source>
        <dbReference type="ARBA" id="ARBA00022963"/>
    </source>
</evidence>
<dbReference type="GeneID" id="140038873"/>
<dbReference type="SUPFAM" id="SSF53474">
    <property type="entry name" value="alpha/beta-Hydrolases"/>
    <property type="match status" value="1"/>
</dbReference>
<dbReference type="RefSeq" id="XP_071940529.1">
    <property type="nucleotide sequence ID" value="XM_072084428.1"/>
</dbReference>
<keyword evidence="4" id="KW-0934">Plastid</keyword>
<accession>A0ABM4X927</accession>
<keyword evidence="7" id="KW-0442">Lipid degradation</keyword>
<evidence type="ECO:0000256" key="1">
    <source>
        <dbReference type="ARBA" id="ARBA00004229"/>
    </source>
</evidence>
<evidence type="ECO:0000256" key="4">
    <source>
        <dbReference type="ARBA" id="ARBA00022640"/>
    </source>
</evidence>